<gene>
    <name evidence="1" type="ORF">PGT21_028391</name>
</gene>
<dbReference type="EMBL" id="VSWC01000028">
    <property type="protein sequence ID" value="KAA1108889.1"/>
    <property type="molecule type" value="Genomic_DNA"/>
</dbReference>
<comment type="caution">
    <text evidence="1">The sequence shown here is derived from an EMBL/GenBank/DDBJ whole genome shotgun (WGS) entry which is preliminary data.</text>
</comment>
<proteinExistence type="predicted"/>
<dbReference type="AlphaFoldDB" id="A0A5B0Q748"/>
<sequence length="178" mass="20467">MANLSMDQKVLNVCEILRTLPTIMTPKEFMIHFIQSSDPGIAFLRRLWRQPRGVDSTMDLVRSIRNELSTTSTGREAWTAFIQEEANRISLIQAPPRGNYPLGRFHSSNNVGNRFFTQEEMAIHESTLINQDMPFLYNLILQMLNPHRHQDPDVEEECPGEEDELLRHALISVHAGLL</sequence>
<dbReference type="Proteomes" id="UP000324748">
    <property type="component" value="Unassembled WGS sequence"/>
</dbReference>
<name>A0A5B0Q748_PUCGR</name>
<dbReference type="OrthoDB" id="2497193at2759"/>
<accession>A0A5B0Q748</accession>
<evidence type="ECO:0000313" key="2">
    <source>
        <dbReference type="Proteomes" id="UP000324748"/>
    </source>
</evidence>
<organism evidence="1 2">
    <name type="scientific">Puccinia graminis f. sp. tritici</name>
    <dbReference type="NCBI Taxonomy" id="56615"/>
    <lineage>
        <taxon>Eukaryota</taxon>
        <taxon>Fungi</taxon>
        <taxon>Dikarya</taxon>
        <taxon>Basidiomycota</taxon>
        <taxon>Pucciniomycotina</taxon>
        <taxon>Pucciniomycetes</taxon>
        <taxon>Pucciniales</taxon>
        <taxon>Pucciniaceae</taxon>
        <taxon>Puccinia</taxon>
    </lineage>
</organism>
<protein>
    <submittedName>
        <fullName evidence="1">Uncharacterized protein</fullName>
    </submittedName>
</protein>
<keyword evidence="2" id="KW-1185">Reference proteome</keyword>
<reference evidence="1 2" key="1">
    <citation type="submission" date="2019-05" db="EMBL/GenBank/DDBJ databases">
        <title>Emergence of the Ug99 lineage of the wheat stem rust pathogen through somatic hybridization.</title>
        <authorList>
            <person name="Li F."/>
            <person name="Upadhyaya N.M."/>
            <person name="Sperschneider J."/>
            <person name="Matny O."/>
            <person name="Nguyen-Phuc H."/>
            <person name="Mago R."/>
            <person name="Raley C."/>
            <person name="Miller M.E."/>
            <person name="Silverstein K.A.T."/>
            <person name="Henningsen E."/>
            <person name="Hirsch C.D."/>
            <person name="Visser B."/>
            <person name="Pretorius Z.A."/>
            <person name="Steffenson B.J."/>
            <person name="Schwessinger B."/>
            <person name="Dodds P.N."/>
            <person name="Figueroa M."/>
        </authorList>
    </citation>
    <scope>NUCLEOTIDE SEQUENCE [LARGE SCALE GENOMIC DNA]</scope>
    <source>
        <strain evidence="1">21-0</strain>
    </source>
</reference>
<evidence type="ECO:0000313" key="1">
    <source>
        <dbReference type="EMBL" id="KAA1108889.1"/>
    </source>
</evidence>